<gene>
    <name evidence="2" type="primary">LOC115223807</name>
</gene>
<name>A0A6P7TJU7_9MOLL</name>
<dbReference type="Proteomes" id="UP000515154">
    <property type="component" value="Linkage group LG24"/>
</dbReference>
<evidence type="ECO:0000313" key="1">
    <source>
        <dbReference type="Proteomes" id="UP000515154"/>
    </source>
</evidence>
<protein>
    <submittedName>
        <fullName evidence="2">Protein FAM200A-like</fullName>
    </submittedName>
</protein>
<sequence length="105" mass="12258">MRNVAIKVVKFVKGGALNSRLFKLLCKDVESEHEAFLFHTNVRWPSKGNMFGRLYELQEEVVIFLDLQQKADLHDKFWSEGFQLSLAYLVDIFEALNALNLKLKR</sequence>
<evidence type="ECO:0000313" key="2">
    <source>
        <dbReference type="RefSeq" id="XP_029650330.1"/>
    </source>
</evidence>
<dbReference type="PANTHER" id="PTHR45913:SF22">
    <property type="entry name" value="SCAN BOX DOMAIN-CONTAINING PROTEIN"/>
    <property type="match status" value="1"/>
</dbReference>
<proteinExistence type="predicted"/>
<dbReference type="RefSeq" id="XP_029650330.1">
    <property type="nucleotide sequence ID" value="XM_029794470.1"/>
</dbReference>
<dbReference type="KEGG" id="osn:115223807"/>
<dbReference type="PANTHER" id="PTHR45913">
    <property type="entry name" value="EPM2A-INTERACTING PROTEIN 1"/>
    <property type="match status" value="1"/>
</dbReference>
<keyword evidence="1" id="KW-1185">Reference proteome</keyword>
<reference evidence="2" key="1">
    <citation type="submission" date="2025-08" db="UniProtKB">
        <authorList>
            <consortium name="RefSeq"/>
        </authorList>
    </citation>
    <scope>IDENTIFICATION</scope>
</reference>
<accession>A0A6P7TJU7</accession>
<organism evidence="1 2">
    <name type="scientific">Octopus sinensis</name>
    <name type="common">East Asian common octopus</name>
    <dbReference type="NCBI Taxonomy" id="2607531"/>
    <lineage>
        <taxon>Eukaryota</taxon>
        <taxon>Metazoa</taxon>
        <taxon>Spiralia</taxon>
        <taxon>Lophotrochozoa</taxon>
        <taxon>Mollusca</taxon>
        <taxon>Cephalopoda</taxon>
        <taxon>Coleoidea</taxon>
        <taxon>Octopodiformes</taxon>
        <taxon>Octopoda</taxon>
        <taxon>Incirrata</taxon>
        <taxon>Octopodidae</taxon>
        <taxon>Octopus</taxon>
    </lineage>
</organism>
<dbReference type="AlphaFoldDB" id="A0A6P7TJU7"/>